<dbReference type="PRINTS" id="PR01345">
    <property type="entry name" value="CERVTRCPTASE"/>
</dbReference>
<accession>A0A8D8VHP3</accession>
<evidence type="ECO:0000313" key="1">
    <source>
        <dbReference type="EMBL" id="CAG6724688.1"/>
    </source>
</evidence>
<dbReference type="AlphaFoldDB" id="A0A8D8VHP3"/>
<protein>
    <submittedName>
        <fullName evidence="1">Uncharacterized protein</fullName>
    </submittedName>
</protein>
<dbReference type="EMBL" id="HBUF01368135">
    <property type="protein sequence ID" value="CAG6724688.1"/>
    <property type="molecule type" value="Transcribed_RNA"/>
</dbReference>
<dbReference type="PANTHER" id="PTHR33332">
    <property type="entry name" value="REVERSE TRANSCRIPTASE DOMAIN-CONTAINING PROTEIN"/>
    <property type="match status" value="1"/>
</dbReference>
<proteinExistence type="predicted"/>
<organism evidence="1">
    <name type="scientific">Cacopsylla melanoneura</name>
    <dbReference type="NCBI Taxonomy" id="428564"/>
    <lineage>
        <taxon>Eukaryota</taxon>
        <taxon>Metazoa</taxon>
        <taxon>Ecdysozoa</taxon>
        <taxon>Arthropoda</taxon>
        <taxon>Hexapoda</taxon>
        <taxon>Insecta</taxon>
        <taxon>Pterygota</taxon>
        <taxon>Neoptera</taxon>
        <taxon>Paraneoptera</taxon>
        <taxon>Hemiptera</taxon>
        <taxon>Sternorrhyncha</taxon>
        <taxon>Psylloidea</taxon>
        <taxon>Psyllidae</taxon>
        <taxon>Psyllinae</taxon>
        <taxon>Cacopsylla</taxon>
    </lineage>
</organism>
<name>A0A8D8VHP3_9HEMI</name>
<reference evidence="1" key="1">
    <citation type="submission" date="2021-05" db="EMBL/GenBank/DDBJ databases">
        <authorList>
            <person name="Alioto T."/>
            <person name="Alioto T."/>
            <person name="Gomez Garrido J."/>
        </authorList>
    </citation>
    <scope>NUCLEOTIDE SEQUENCE</scope>
</reference>
<sequence>MLGTFFAKPLLVPNRLALLVPNRLHCWCQDNLMELNLGKCKVMTYHTIRNPYIYLYTLDNTPLIRVNQIKDLGITFDQNLKFNTHYMNIKRKALRFLGFLYRHTQDFRNTNTLKILYYAYVRSGLEYCSVVWSPQYNVHIKSIESVQHKFLRTIAYRQKNPIVNHEYNNIMQTNNIMSLENRRKLQDLIFLFKILRNRIDSSELLEQINFRANSRRTRLNHTFKNNRSHTNLAQSCPIRRIQDLGNIIGSAGVDIFHCSDNELINAFNDFFFFLMIHGN</sequence>